<dbReference type="SMART" id="SM00028">
    <property type="entry name" value="TPR"/>
    <property type="match status" value="3"/>
</dbReference>
<name>A0A7K1KRE0_9BACT</name>
<protein>
    <submittedName>
        <fullName evidence="6">Tetratricopeptide repeat protein</fullName>
    </submittedName>
</protein>
<feature type="repeat" description="TPR" evidence="3">
    <location>
        <begin position="130"/>
        <end position="163"/>
    </location>
</feature>
<feature type="chain" id="PRO_5029871499" evidence="5">
    <location>
        <begin position="29"/>
        <end position="335"/>
    </location>
</feature>
<evidence type="ECO:0000256" key="4">
    <source>
        <dbReference type="SAM" id="MobiDB-lite"/>
    </source>
</evidence>
<dbReference type="PROSITE" id="PS50005">
    <property type="entry name" value="TPR"/>
    <property type="match status" value="2"/>
</dbReference>
<sequence>MIAFRTAVSSVFLVVLVCGSLTGCMAHSQGTKSKQMLTPPPSAQEKQATPSDSDSALRLARLLCEQGGYEGALGVYAQLDKRGGMKPLELLEYANIASLVSPPRETLSLFMRAEKALAEEMKKLPQEKKAELYTGLGRARMAVGQYDLAQANLEKALDADPQSVAALNALGVLLDTLGDHEAARKPLIQANELDPADVRILNNLALSYLSGNDPDQAIRLFNQARSLSDSPSLSLNMAFTFYLRGQEKRARASLREFMPSEQCETFMGMFAKMQQRIDAGESTISEEMLRASGKLIAIHPPAKTNDVGANVLGQDISDNSRAIGRGSAARAKAQL</sequence>
<dbReference type="PANTHER" id="PTHR45586">
    <property type="entry name" value="TPR REPEAT-CONTAINING PROTEIN PA4667"/>
    <property type="match status" value="1"/>
</dbReference>
<accession>A0A7K1KRE0</accession>
<dbReference type="Gene3D" id="1.25.40.10">
    <property type="entry name" value="Tetratricopeptide repeat domain"/>
    <property type="match status" value="1"/>
</dbReference>
<feature type="signal peptide" evidence="5">
    <location>
        <begin position="1"/>
        <end position="28"/>
    </location>
</feature>
<dbReference type="InterPro" id="IPR011990">
    <property type="entry name" value="TPR-like_helical_dom_sf"/>
</dbReference>
<feature type="repeat" description="TPR" evidence="3">
    <location>
        <begin position="164"/>
        <end position="197"/>
    </location>
</feature>
<dbReference type="SUPFAM" id="SSF48452">
    <property type="entry name" value="TPR-like"/>
    <property type="match status" value="1"/>
</dbReference>
<dbReference type="Pfam" id="PF13432">
    <property type="entry name" value="TPR_16"/>
    <property type="match status" value="1"/>
</dbReference>
<dbReference type="InterPro" id="IPR051012">
    <property type="entry name" value="CellSynth/LPSAsmb/PSIAsmb"/>
</dbReference>
<proteinExistence type="predicted"/>
<keyword evidence="1" id="KW-0677">Repeat</keyword>
<dbReference type="InterPro" id="IPR019734">
    <property type="entry name" value="TPR_rpt"/>
</dbReference>
<keyword evidence="2 3" id="KW-0802">TPR repeat</keyword>
<evidence type="ECO:0000313" key="6">
    <source>
        <dbReference type="EMBL" id="MUM78530.1"/>
    </source>
</evidence>
<evidence type="ECO:0000256" key="1">
    <source>
        <dbReference type="ARBA" id="ARBA00022737"/>
    </source>
</evidence>
<dbReference type="PROSITE" id="PS51257">
    <property type="entry name" value="PROKAR_LIPOPROTEIN"/>
    <property type="match status" value="1"/>
</dbReference>
<evidence type="ECO:0000256" key="2">
    <source>
        <dbReference type="ARBA" id="ARBA00022803"/>
    </source>
</evidence>
<reference evidence="6 7" key="1">
    <citation type="submission" date="2019-11" db="EMBL/GenBank/DDBJ databases">
        <title>Pseudodesulfovibrio alkaliphilus, sp. nov., an alkaliphilic sulfate-reducing bacteria from mud volcano of Taman peninsula, Russia.</title>
        <authorList>
            <person name="Frolova A."/>
            <person name="Merkel A.Y."/>
            <person name="Slobodkin A.I."/>
        </authorList>
    </citation>
    <scope>NUCLEOTIDE SEQUENCE [LARGE SCALE GENOMIC DNA]</scope>
    <source>
        <strain evidence="6 7">F-1</strain>
    </source>
</reference>
<gene>
    <name evidence="6" type="ORF">GKC30_12875</name>
</gene>
<keyword evidence="5" id="KW-0732">Signal</keyword>
<evidence type="ECO:0000256" key="3">
    <source>
        <dbReference type="PROSITE-ProRule" id="PRU00339"/>
    </source>
</evidence>
<dbReference type="EMBL" id="WODC01000009">
    <property type="protein sequence ID" value="MUM78530.1"/>
    <property type="molecule type" value="Genomic_DNA"/>
</dbReference>
<dbReference type="AlphaFoldDB" id="A0A7K1KRE0"/>
<evidence type="ECO:0000256" key="5">
    <source>
        <dbReference type="SAM" id="SignalP"/>
    </source>
</evidence>
<dbReference type="PANTHER" id="PTHR45586:SF1">
    <property type="entry name" value="LIPOPOLYSACCHARIDE ASSEMBLY PROTEIN B"/>
    <property type="match status" value="1"/>
</dbReference>
<dbReference type="Proteomes" id="UP000461162">
    <property type="component" value="Unassembled WGS sequence"/>
</dbReference>
<evidence type="ECO:0000313" key="7">
    <source>
        <dbReference type="Proteomes" id="UP000461162"/>
    </source>
</evidence>
<comment type="caution">
    <text evidence="6">The sequence shown here is derived from an EMBL/GenBank/DDBJ whole genome shotgun (WGS) entry which is preliminary data.</text>
</comment>
<organism evidence="6 7">
    <name type="scientific">Pseudodesulfovibrio alkaliphilus</name>
    <dbReference type="NCBI Taxonomy" id="2661613"/>
    <lineage>
        <taxon>Bacteria</taxon>
        <taxon>Pseudomonadati</taxon>
        <taxon>Thermodesulfobacteriota</taxon>
        <taxon>Desulfovibrionia</taxon>
        <taxon>Desulfovibrionales</taxon>
        <taxon>Desulfovibrionaceae</taxon>
    </lineage>
</organism>
<feature type="region of interest" description="Disordered" evidence="4">
    <location>
        <begin position="29"/>
        <end position="51"/>
    </location>
</feature>
<keyword evidence="7" id="KW-1185">Reference proteome</keyword>